<proteinExistence type="predicted"/>
<dbReference type="OrthoDB" id="9863705at2"/>
<sequence length="164" mass="18811">MGLFDRLKPKKESDENRKARLKTILSNVDINPYDYDHQNMEETEISLKEELEGAVKISELNGTDCEQGFDYVSITDHKDGTRFLYKAMNDPNPRATRDLVNKLYNGLGEDFLGQGEFASFDLDMMESEEGGAFRSWYLTYFDVNVGFVNRDDGISTYLMISEKA</sequence>
<organism evidence="1 2">
    <name type="scientific">Flagellimonas allohymeniacidonis</name>
    <dbReference type="NCBI Taxonomy" id="2517819"/>
    <lineage>
        <taxon>Bacteria</taxon>
        <taxon>Pseudomonadati</taxon>
        <taxon>Bacteroidota</taxon>
        <taxon>Flavobacteriia</taxon>
        <taxon>Flavobacteriales</taxon>
        <taxon>Flavobacteriaceae</taxon>
        <taxon>Flagellimonas</taxon>
    </lineage>
</organism>
<name>A0A4Q8QKE6_9FLAO</name>
<evidence type="ECO:0000313" key="2">
    <source>
        <dbReference type="Proteomes" id="UP000291981"/>
    </source>
</evidence>
<dbReference type="EMBL" id="SGIU01000001">
    <property type="protein sequence ID" value="TAI48989.1"/>
    <property type="molecule type" value="Genomic_DNA"/>
</dbReference>
<dbReference type="RefSeq" id="WP_130610038.1">
    <property type="nucleotide sequence ID" value="NZ_SGIU01000001.1"/>
</dbReference>
<reference evidence="1 2" key="1">
    <citation type="submission" date="2019-02" db="EMBL/GenBank/DDBJ databases">
        <title>Draft genome sequence of Muricauda sp. 176CP4-71.</title>
        <authorList>
            <person name="Park J.-S."/>
        </authorList>
    </citation>
    <scope>NUCLEOTIDE SEQUENCE [LARGE SCALE GENOMIC DNA]</scope>
    <source>
        <strain evidence="1 2">176CP4-71</strain>
    </source>
</reference>
<evidence type="ECO:0000313" key="1">
    <source>
        <dbReference type="EMBL" id="TAI48989.1"/>
    </source>
</evidence>
<dbReference type="Proteomes" id="UP000291981">
    <property type="component" value="Unassembled WGS sequence"/>
</dbReference>
<gene>
    <name evidence="1" type="ORF">EW142_04115</name>
</gene>
<protein>
    <submittedName>
        <fullName evidence="1">Uncharacterized protein</fullName>
    </submittedName>
</protein>
<dbReference type="AlphaFoldDB" id="A0A4Q8QKE6"/>
<keyword evidence="2" id="KW-1185">Reference proteome</keyword>
<accession>A0A4Q8QKE6</accession>
<comment type="caution">
    <text evidence="1">The sequence shown here is derived from an EMBL/GenBank/DDBJ whole genome shotgun (WGS) entry which is preliminary data.</text>
</comment>